<keyword evidence="2" id="KW-1185">Reference proteome</keyword>
<reference evidence="1 2" key="1">
    <citation type="submission" date="2021-06" db="EMBL/GenBank/DDBJ databases">
        <authorList>
            <person name="Kallberg Y."/>
            <person name="Tangrot J."/>
            <person name="Rosling A."/>
        </authorList>
    </citation>
    <scope>NUCLEOTIDE SEQUENCE [LARGE SCALE GENOMIC DNA]</scope>
    <source>
        <strain evidence="1 2">120-4 pot B 10/14</strain>
    </source>
</reference>
<protein>
    <submittedName>
        <fullName evidence="1">32981_t:CDS:1</fullName>
    </submittedName>
</protein>
<name>A0ABN7W5R3_GIGMA</name>
<accession>A0ABN7W5R3</accession>
<organism evidence="1 2">
    <name type="scientific">Gigaspora margarita</name>
    <dbReference type="NCBI Taxonomy" id="4874"/>
    <lineage>
        <taxon>Eukaryota</taxon>
        <taxon>Fungi</taxon>
        <taxon>Fungi incertae sedis</taxon>
        <taxon>Mucoromycota</taxon>
        <taxon>Glomeromycotina</taxon>
        <taxon>Glomeromycetes</taxon>
        <taxon>Diversisporales</taxon>
        <taxon>Gigasporaceae</taxon>
        <taxon>Gigaspora</taxon>
    </lineage>
</organism>
<proteinExistence type="predicted"/>
<dbReference type="EMBL" id="CAJVQB010031754">
    <property type="protein sequence ID" value="CAG8817365.1"/>
    <property type="molecule type" value="Genomic_DNA"/>
</dbReference>
<sequence length="71" mass="8302">NNLEDKVAELIQIKQKEDKSVEMYMYHFDTCAEQGAANRSKDLPIVIQYKNPKDDKFKSNLDYGIDYCNHS</sequence>
<comment type="caution">
    <text evidence="1">The sequence shown here is derived from an EMBL/GenBank/DDBJ whole genome shotgun (WGS) entry which is preliminary data.</text>
</comment>
<gene>
    <name evidence="1" type="ORF">GMARGA_LOCUS26786</name>
</gene>
<evidence type="ECO:0000313" key="1">
    <source>
        <dbReference type="EMBL" id="CAG8817365.1"/>
    </source>
</evidence>
<dbReference type="Proteomes" id="UP000789901">
    <property type="component" value="Unassembled WGS sequence"/>
</dbReference>
<evidence type="ECO:0000313" key="2">
    <source>
        <dbReference type="Proteomes" id="UP000789901"/>
    </source>
</evidence>
<feature type="non-terminal residue" evidence="1">
    <location>
        <position position="1"/>
    </location>
</feature>